<dbReference type="EMBL" id="LAZR01000342">
    <property type="protein sequence ID" value="KKN73514.1"/>
    <property type="molecule type" value="Genomic_DNA"/>
</dbReference>
<gene>
    <name evidence="1" type="ORF">LCGC14_0399560</name>
</gene>
<organism evidence="1">
    <name type="scientific">marine sediment metagenome</name>
    <dbReference type="NCBI Taxonomy" id="412755"/>
    <lineage>
        <taxon>unclassified sequences</taxon>
        <taxon>metagenomes</taxon>
        <taxon>ecological metagenomes</taxon>
    </lineage>
</organism>
<protein>
    <submittedName>
        <fullName evidence="1">Uncharacterized protein</fullName>
    </submittedName>
</protein>
<name>A0A0F9T2Q2_9ZZZZ</name>
<accession>A0A0F9T2Q2</accession>
<comment type="caution">
    <text evidence="1">The sequence shown here is derived from an EMBL/GenBank/DDBJ whole genome shotgun (WGS) entry which is preliminary data.</text>
</comment>
<sequence length="124" mass="13967">MAVYIHLFHGRKDPAEQLEDWGEDGPVLGPFRWVHTTYACDIKLGSLEPRDDAVGSLYIVEYLVYYAGVWYGDWLVFDDECVETDKSVPQLYDENKAWPPGTKTAGGITRLPLKPHTAKEGAHA</sequence>
<reference evidence="1" key="1">
    <citation type="journal article" date="2015" name="Nature">
        <title>Complex archaea that bridge the gap between prokaryotes and eukaryotes.</title>
        <authorList>
            <person name="Spang A."/>
            <person name="Saw J.H."/>
            <person name="Jorgensen S.L."/>
            <person name="Zaremba-Niedzwiedzka K."/>
            <person name="Martijn J."/>
            <person name="Lind A.E."/>
            <person name="van Eijk R."/>
            <person name="Schleper C."/>
            <person name="Guy L."/>
            <person name="Ettema T.J."/>
        </authorList>
    </citation>
    <scope>NUCLEOTIDE SEQUENCE</scope>
</reference>
<proteinExistence type="predicted"/>
<evidence type="ECO:0000313" key="1">
    <source>
        <dbReference type="EMBL" id="KKN73514.1"/>
    </source>
</evidence>
<dbReference type="AlphaFoldDB" id="A0A0F9T2Q2"/>